<dbReference type="SUPFAM" id="SSF52540">
    <property type="entry name" value="P-loop containing nucleoside triphosphate hydrolases"/>
    <property type="match status" value="1"/>
</dbReference>
<dbReference type="Gene3D" id="3.40.50.300">
    <property type="entry name" value="P-loop containing nucleotide triphosphate hydrolases"/>
    <property type="match status" value="1"/>
</dbReference>
<evidence type="ECO:0000313" key="5">
    <source>
        <dbReference type="EMBL" id="ADM28072.1"/>
    </source>
</evidence>
<sequence>MKFLSLYEVSQIINRCDAIIEVVEARNPISLIDTRIEKIAKRMGKEIILVLSKSDLVPRNICLEWQEYFRDRGIVAICFSTVIKSSISRFKRFLVEHIEKRPAYYLLIGYPKVGKSSIINALKGYKSAPTSPYPGSPGYTKGVQLYLITPGIYIIDTPGVLPPITNDIEVTIRRQPIEMIENPVKIAITLIERILSFDVNTFRNIYRVHSTEPIEILRELAYKKGWLMKKYREPNIDEVARNIIRDYLNGKIPFYTSPRSILDDVKVFKPK</sequence>
<evidence type="ECO:0000256" key="2">
    <source>
        <dbReference type="ARBA" id="ARBA00023134"/>
    </source>
</evidence>
<dbReference type="PANTHER" id="PTHR11089:SF30">
    <property type="entry name" value="GUANINE NUCLEOTIDE-BINDING PROTEIN-LIKE 3 HOMOLOG"/>
    <property type="match status" value="1"/>
</dbReference>
<dbReference type="HOGENOM" id="CLU_011106_1_2_2"/>
<protein>
    <submittedName>
        <fullName evidence="5">GTP-binding protein HSR1-related</fullName>
    </submittedName>
</protein>
<dbReference type="BioCyc" id="IAGG583356:GHAH-1248-MONOMER"/>
<dbReference type="InterPro" id="IPR023179">
    <property type="entry name" value="GTP-bd_ortho_bundle_sf"/>
</dbReference>
<dbReference type="InterPro" id="IPR006073">
    <property type="entry name" value="GTP-bd"/>
</dbReference>
<dbReference type="AlphaFoldDB" id="E0SPL6"/>
<reference evidence="5 6" key="1">
    <citation type="journal article" date="2010" name="Stand. Genomic Sci.">
        <title>Complete genome sequence of Ignisphaera aggregans type strain (AQ1.S1).</title>
        <authorList>
            <person name="Goker M."/>
            <person name="Held B."/>
            <person name="Lapidus A."/>
            <person name="Nolan M."/>
            <person name="Spring S."/>
            <person name="Yasawong M."/>
            <person name="Lucas S."/>
            <person name="Glavina Del Rio T."/>
            <person name="Tice H."/>
            <person name="Cheng J.F."/>
            <person name="Goodwin L."/>
            <person name="Tapia R."/>
            <person name="Pitluck S."/>
            <person name="Liolios K."/>
            <person name="Ivanova N."/>
            <person name="Mavromatis K."/>
            <person name="Mikhailova N."/>
            <person name="Pati A."/>
            <person name="Chen A."/>
            <person name="Palaniappan K."/>
            <person name="Brambilla E."/>
            <person name="Land M."/>
            <person name="Hauser L."/>
            <person name="Chang Y.J."/>
            <person name="Jeffries C.D."/>
            <person name="Brettin T."/>
            <person name="Detter J.C."/>
            <person name="Han C."/>
            <person name="Rohde M."/>
            <person name="Sikorski J."/>
            <person name="Woyke T."/>
            <person name="Bristow J."/>
            <person name="Eisen J.A."/>
            <person name="Markowitz V."/>
            <person name="Hugenholtz P."/>
            <person name="Kyrpides N.C."/>
            <person name="Klenk H.P."/>
        </authorList>
    </citation>
    <scope>NUCLEOTIDE SEQUENCE [LARGE SCALE GENOMIC DNA]</scope>
    <source>
        <strain evidence="6">DSM 17230 / JCM 13409 / AQ1.S1</strain>
    </source>
</reference>
<dbReference type="Proteomes" id="UP000001304">
    <property type="component" value="Chromosome"/>
</dbReference>
<dbReference type="EMBL" id="CP002098">
    <property type="protein sequence ID" value="ADM28072.1"/>
    <property type="molecule type" value="Genomic_DNA"/>
</dbReference>
<evidence type="ECO:0000256" key="1">
    <source>
        <dbReference type="ARBA" id="ARBA00022741"/>
    </source>
</evidence>
<evidence type="ECO:0000256" key="3">
    <source>
        <dbReference type="PIRNR" id="PIRNR006230"/>
    </source>
</evidence>
<dbReference type="InterPro" id="IPR027417">
    <property type="entry name" value="P-loop_NTPase"/>
</dbReference>
<organism evidence="5 6">
    <name type="scientific">Ignisphaera aggregans (strain DSM 17230 / JCM 13409 / AQ1.S1)</name>
    <dbReference type="NCBI Taxonomy" id="583356"/>
    <lineage>
        <taxon>Archaea</taxon>
        <taxon>Thermoproteota</taxon>
        <taxon>Thermoprotei</taxon>
        <taxon>Desulfurococcales</taxon>
        <taxon>Desulfurococcaceae</taxon>
        <taxon>Ignisphaera</taxon>
    </lineage>
</organism>
<keyword evidence="2 3" id="KW-0342">GTP-binding</keyword>
<proteinExistence type="inferred from homology"/>
<dbReference type="InterPro" id="IPR050755">
    <property type="entry name" value="TRAFAC_YlqF/YawG_RiboMat"/>
</dbReference>
<comment type="similarity">
    <text evidence="3">Belongs to the TRAFAC class YlqF/YawG GTPase family. MTG1 subfamily.</text>
</comment>
<name>E0SPL6_IGNAA</name>
<keyword evidence="1 3" id="KW-0547">Nucleotide-binding</keyword>
<dbReference type="InterPro" id="IPR016478">
    <property type="entry name" value="GTPase_MTG1"/>
</dbReference>
<gene>
    <name evidence="5" type="ordered locus">Igag_1266</name>
</gene>
<dbReference type="Pfam" id="PF01926">
    <property type="entry name" value="MMR_HSR1"/>
    <property type="match status" value="1"/>
</dbReference>
<evidence type="ECO:0000313" key="6">
    <source>
        <dbReference type="Proteomes" id="UP000001304"/>
    </source>
</evidence>
<dbReference type="PIRSF" id="PIRSF006230">
    <property type="entry name" value="MG442"/>
    <property type="match status" value="1"/>
</dbReference>
<keyword evidence="6" id="KW-1185">Reference proteome</keyword>
<feature type="domain" description="G" evidence="4">
    <location>
        <begin position="106"/>
        <end position="192"/>
    </location>
</feature>
<dbReference type="Gene3D" id="1.10.1580.10">
    <property type="match status" value="1"/>
</dbReference>
<evidence type="ECO:0000259" key="4">
    <source>
        <dbReference type="Pfam" id="PF01926"/>
    </source>
</evidence>
<dbReference type="GO" id="GO:0005525">
    <property type="term" value="F:GTP binding"/>
    <property type="evidence" value="ECO:0007669"/>
    <property type="project" value="UniProtKB-KW"/>
</dbReference>
<accession>E0SPL6</accession>
<dbReference type="KEGG" id="iag:Igag_1266"/>
<dbReference type="PANTHER" id="PTHR11089">
    <property type="entry name" value="GTP-BINDING PROTEIN-RELATED"/>
    <property type="match status" value="1"/>
</dbReference>
<dbReference type="STRING" id="583356.Igag_1266"/>